<proteinExistence type="evidence at transcript level"/>
<protein>
    <submittedName>
        <fullName evidence="1">Uncharacterized protein</fullName>
    </submittedName>
</protein>
<dbReference type="AlphaFoldDB" id="R4WKU0"/>
<evidence type="ECO:0000313" key="1">
    <source>
        <dbReference type="EMBL" id="BAN21450.1"/>
    </source>
</evidence>
<reference evidence="1" key="1">
    <citation type="journal article" date="2013" name="PLoS ONE">
        <title>Gene expression in gut symbiotic organ of stinkbug affected by extracellular bacterial symbiont.</title>
        <authorList>
            <person name="Futahashi R."/>
            <person name="Tanaka K."/>
            <person name="Tanahashi M."/>
            <person name="Nikoh N."/>
            <person name="Kikuchi Y."/>
            <person name="Lee B.L."/>
            <person name="Fukatsu T."/>
        </authorList>
    </citation>
    <scope>NUCLEOTIDE SEQUENCE</scope>
    <source>
        <tissue evidence="1">Midgut</tissue>
    </source>
</reference>
<sequence>MMISLCCAPCVAWGISIFTILTQPFDVISLPHAPGEIEDDGIVLHRVRDVRGDGPLIFAIPEQMPQ</sequence>
<accession>R4WKU0</accession>
<dbReference type="EMBL" id="AK418235">
    <property type="protein sequence ID" value="BAN21450.1"/>
    <property type="molecule type" value="mRNA"/>
</dbReference>
<organism evidence="1">
    <name type="scientific">Riptortus pedestris</name>
    <name type="common">Bean bug</name>
    <dbReference type="NCBI Taxonomy" id="329032"/>
    <lineage>
        <taxon>Eukaryota</taxon>
        <taxon>Metazoa</taxon>
        <taxon>Ecdysozoa</taxon>
        <taxon>Arthropoda</taxon>
        <taxon>Hexapoda</taxon>
        <taxon>Insecta</taxon>
        <taxon>Pterygota</taxon>
        <taxon>Neoptera</taxon>
        <taxon>Paraneoptera</taxon>
        <taxon>Hemiptera</taxon>
        <taxon>Heteroptera</taxon>
        <taxon>Panheteroptera</taxon>
        <taxon>Pentatomomorpha</taxon>
        <taxon>Coreoidea</taxon>
        <taxon>Alydidae</taxon>
        <taxon>Riptortus</taxon>
    </lineage>
</organism>
<name>R4WKU0_RIPPE</name>